<proteinExistence type="predicted"/>
<dbReference type="AlphaFoldDB" id="A0A6A6IYF4"/>
<evidence type="ECO:0000313" key="2">
    <source>
        <dbReference type="EMBL" id="KAF2254650.1"/>
    </source>
</evidence>
<feature type="region of interest" description="Disordered" evidence="1">
    <location>
        <begin position="438"/>
        <end position="489"/>
    </location>
</feature>
<evidence type="ECO:0000313" key="3">
    <source>
        <dbReference type="Proteomes" id="UP000800094"/>
    </source>
</evidence>
<feature type="compositionally biased region" description="Polar residues" evidence="1">
    <location>
        <begin position="406"/>
        <end position="421"/>
    </location>
</feature>
<reference evidence="2" key="1">
    <citation type="journal article" date="2020" name="Stud. Mycol.">
        <title>101 Dothideomycetes genomes: a test case for predicting lifestyles and emergence of pathogens.</title>
        <authorList>
            <person name="Haridas S."/>
            <person name="Albert R."/>
            <person name="Binder M."/>
            <person name="Bloem J."/>
            <person name="Labutti K."/>
            <person name="Salamov A."/>
            <person name="Andreopoulos B."/>
            <person name="Baker S."/>
            <person name="Barry K."/>
            <person name="Bills G."/>
            <person name="Bluhm B."/>
            <person name="Cannon C."/>
            <person name="Castanera R."/>
            <person name="Culley D."/>
            <person name="Daum C."/>
            <person name="Ezra D."/>
            <person name="Gonzalez J."/>
            <person name="Henrissat B."/>
            <person name="Kuo A."/>
            <person name="Liang C."/>
            <person name="Lipzen A."/>
            <person name="Lutzoni F."/>
            <person name="Magnuson J."/>
            <person name="Mondo S."/>
            <person name="Nolan M."/>
            <person name="Ohm R."/>
            <person name="Pangilinan J."/>
            <person name="Park H.-J."/>
            <person name="Ramirez L."/>
            <person name="Alfaro M."/>
            <person name="Sun H."/>
            <person name="Tritt A."/>
            <person name="Yoshinaga Y."/>
            <person name="Zwiers L.-H."/>
            <person name="Turgeon B."/>
            <person name="Goodwin S."/>
            <person name="Spatafora J."/>
            <person name="Crous P."/>
            <person name="Grigoriev I."/>
        </authorList>
    </citation>
    <scope>NUCLEOTIDE SEQUENCE</scope>
    <source>
        <strain evidence="2">CBS 122368</strain>
    </source>
</reference>
<evidence type="ECO:0000256" key="1">
    <source>
        <dbReference type="SAM" id="MobiDB-lite"/>
    </source>
</evidence>
<keyword evidence="3" id="KW-1185">Reference proteome</keyword>
<accession>A0A6A6IYF4</accession>
<dbReference type="RefSeq" id="XP_033689654.1">
    <property type="nucleotide sequence ID" value="XM_033832686.1"/>
</dbReference>
<organism evidence="2 3">
    <name type="scientific">Trematosphaeria pertusa</name>
    <dbReference type="NCBI Taxonomy" id="390896"/>
    <lineage>
        <taxon>Eukaryota</taxon>
        <taxon>Fungi</taxon>
        <taxon>Dikarya</taxon>
        <taxon>Ascomycota</taxon>
        <taxon>Pezizomycotina</taxon>
        <taxon>Dothideomycetes</taxon>
        <taxon>Pleosporomycetidae</taxon>
        <taxon>Pleosporales</taxon>
        <taxon>Massarineae</taxon>
        <taxon>Trematosphaeriaceae</taxon>
        <taxon>Trematosphaeria</taxon>
    </lineage>
</organism>
<sequence length="489" mass="53996">MAEFDILAQPYDLEASHKADRGNDCITVNIGLHFDFCGFAEEHGAQSATKLYILGDWHSPSNGLQSKKGVEKICNLIEMMPNLEELTWVSGLPFMDLVWTVLPKTLKKLVVSLSRAVEVHPDDAFHVPKFISQESMKPLVHFTQLRELRLFGMQDSFQCIIWETVFRNEAEGGGMRVLDLRMEHAPLVDRMAHWVKGQDVAELTVSDDDPPEYKGSDGKGILHHRYGCGEYLDHFCMKKGRIASGVDETKPLPLWCLKLDGFVIDRLPFEHELTRIVLLTCGESCVDAGLRAPKTPRAPLNKWGSSVNKDNTHSYIVWPSWSGIFDNQGQLLDAEGSVDRDEERDVDPAIKEGASSDSVPLTKEFFDLEDLEAALREHKRMEPLIVPGSPLYDASQGTDGAPTSLDVASNASTRGSAVPTSPVMTAINSSALVDAIDNTHNTNGEVDGDVDWNAATAGSTKPRSNDGTATPPNIARKMRRPYYPAPGIN</sequence>
<feature type="compositionally biased region" description="Polar residues" evidence="1">
    <location>
        <begin position="456"/>
        <end position="471"/>
    </location>
</feature>
<feature type="region of interest" description="Disordered" evidence="1">
    <location>
        <begin position="394"/>
        <end position="421"/>
    </location>
</feature>
<name>A0A6A6IYF4_9PLEO</name>
<gene>
    <name evidence="2" type="ORF">BU26DRAFT_559320</name>
</gene>
<dbReference type="EMBL" id="ML987190">
    <property type="protein sequence ID" value="KAF2254650.1"/>
    <property type="molecule type" value="Genomic_DNA"/>
</dbReference>
<dbReference type="OrthoDB" id="5368934at2759"/>
<dbReference type="GeneID" id="54586016"/>
<dbReference type="Proteomes" id="UP000800094">
    <property type="component" value="Unassembled WGS sequence"/>
</dbReference>
<protein>
    <submittedName>
        <fullName evidence="2">Uncharacterized protein</fullName>
    </submittedName>
</protein>